<proteinExistence type="inferred from homology"/>
<dbReference type="Proteomes" id="UP000095751">
    <property type="component" value="Unassembled WGS sequence"/>
</dbReference>
<reference evidence="2 3" key="1">
    <citation type="submission" date="2016-09" db="EMBL/GenBank/DDBJ databases">
        <title>Extensive genetic diversity and differential bi-allelic expression allows diatom success in the polar Southern Ocean.</title>
        <authorList>
            <consortium name="DOE Joint Genome Institute"/>
            <person name="Mock T."/>
            <person name="Otillar R.P."/>
            <person name="Strauss J."/>
            <person name="Dupont C."/>
            <person name="Frickenhaus S."/>
            <person name="Maumus F."/>
            <person name="Mcmullan M."/>
            <person name="Sanges R."/>
            <person name="Schmutz J."/>
            <person name="Toseland A."/>
            <person name="Valas R."/>
            <person name="Veluchamy A."/>
            <person name="Ward B.J."/>
            <person name="Allen A."/>
            <person name="Barry K."/>
            <person name="Falciatore A."/>
            <person name="Ferrante M."/>
            <person name="Fortunato A.E."/>
            <person name="Gloeckner G."/>
            <person name="Gruber A."/>
            <person name="Hipkin R."/>
            <person name="Janech M."/>
            <person name="Kroth P."/>
            <person name="Leese F."/>
            <person name="Lindquist E."/>
            <person name="Lyon B.R."/>
            <person name="Martin J."/>
            <person name="Mayer C."/>
            <person name="Parker M."/>
            <person name="Quesneville H."/>
            <person name="Raymond J."/>
            <person name="Uhlig C."/>
            <person name="Valentin K.U."/>
            <person name="Worden A.Z."/>
            <person name="Armbrust E.V."/>
            <person name="Bowler C."/>
            <person name="Green B."/>
            <person name="Moulton V."/>
            <person name="Van Oosterhout C."/>
            <person name="Grigoriev I."/>
        </authorList>
    </citation>
    <scope>NUCLEOTIDE SEQUENCE [LARGE SCALE GENOMIC DNA]</scope>
    <source>
        <strain evidence="2 3">CCMP1102</strain>
    </source>
</reference>
<dbReference type="PANTHER" id="PTHR11220">
    <property type="entry name" value="HEME-BINDING PROTEIN-RELATED"/>
    <property type="match status" value="1"/>
</dbReference>
<dbReference type="InterPro" id="IPR006917">
    <property type="entry name" value="SOUL_heme-bd"/>
</dbReference>
<accession>A0A1E7FPZ4</accession>
<dbReference type="Pfam" id="PF04832">
    <property type="entry name" value="SOUL"/>
    <property type="match status" value="1"/>
</dbReference>
<dbReference type="EMBL" id="KV784355">
    <property type="protein sequence ID" value="OEU19873.1"/>
    <property type="molecule type" value="Genomic_DNA"/>
</dbReference>
<comment type="similarity">
    <text evidence="1">Belongs to the HEBP family.</text>
</comment>
<dbReference type="InterPro" id="IPR011256">
    <property type="entry name" value="Reg_factor_effector_dom_sf"/>
</dbReference>
<evidence type="ECO:0000313" key="3">
    <source>
        <dbReference type="Proteomes" id="UP000095751"/>
    </source>
</evidence>
<keyword evidence="3" id="KW-1185">Reference proteome</keyword>
<gene>
    <name evidence="2" type="primary">SOUL</name>
    <name evidence="2" type="ORF">FRACYDRAFT_268116</name>
</gene>
<sequence length="225" mass="25322">MGSVFGKETVLEPQFKTVLERTSVATTYQVREYGKRFAAEIDYGTGGTSSPFQGLARYIGVFGSPQNEGKEAMAMTAPVSMERKGTPMAMTAPVATEKNNQSEGGGKKMKFFLPSEYDELEKIPKPTNPNIKIVEIPPSVGAVHRYSGSLDDQLKDQKALELSLQLRDDGIDRMTEEHVLQNYQFWGFNAPFTIPMYRRNEIWLDLTKEEVDILQKKSHKEETSN</sequence>
<name>A0A1E7FPZ4_9STRA</name>
<evidence type="ECO:0000256" key="1">
    <source>
        <dbReference type="ARBA" id="ARBA00009817"/>
    </source>
</evidence>
<evidence type="ECO:0000313" key="2">
    <source>
        <dbReference type="EMBL" id="OEU19873.1"/>
    </source>
</evidence>
<dbReference type="AlphaFoldDB" id="A0A1E7FPZ4"/>
<dbReference type="KEGG" id="fcy:FRACYDRAFT_268116"/>
<dbReference type="InParanoid" id="A0A1E7FPZ4"/>
<dbReference type="Gene3D" id="3.20.80.10">
    <property type="entry name" value="Regulatory factor, effector binding domain"/>
    <property type="match status" value="2"/>
</dbReference>
<dbReference type="SUPFAM" id="SSF55136">
    <property type="entry name" value="Probable bacterial effector-binding domain"/>
    <property type="match status" value="1"/>
</dbReference>
<dbReference type="PANTHER" id="PTHR11220:SF58">
    <property type="entry name" value="SOUL HEME-BINDING FAMILY PROTEIN"/>
    <property type="match status" value="1"/>
</dbReference>
<protein>
    <submittedName>
        <fullName evidence="2">SOUL heme-binding protein</fullName>
    </submittedName>
</protein>
<organism evidence="2 3">
    <name type="scientific">Fragilariopsis cylindrus CCMP1102</name>
    <dbReference type="NCBI Taxonomy" id="635003"/>
    <lineage>
        <taxon>Eukaryota</taxon>
        <taxon>Sar</taxon>
        <taxon>Stramenopiles</taxon>
        <taxon>Ochrophyta</taxon>
        <taxon>Bacillariophyta</taxon>
        <taxon>Bacillariophyceae</taxon>
        <taxon>Bacillariophycidae</taxon>
        <taxon>Bacillariales</taxon>
        <taxon>Bacillariaceae</taxon>
        <taxon>Fragilariopsis</taxon>
    </lineage>
</organism>
<dbReference type="OrthoDB" id="6424451at2759"/>